<dbReference type="RefSeq" id="WP_066533759.1">
    <property type="nucleotide sequence ID" value="NZ_CP021422.1"/>
</dbReference>
<dbReference type="PROSITE" id="PS51737">
    <property type="entry name" value="RECOMBINASE_DNA_BIND"/>
    <property type="match status" value="1"/>
</dbReference>
<dbReference type="Pfam" id="PF07508">
    <property type="entry name" value="Recombinase"/>
    <property type="match status" value="1"/>
</dbReference>
<evidence type="ECO:0000313" key="3">
    <source>
        <dbReference type="EMBL" id="ASB40579.1"/>
    </source>
</evidence>
<dbReference type="AlphaFoldDB" id="A0A1Z2XQ98"/>
<dbReference type="KEGG" id="amur:ADH66_07850"/>
<feature type="region of interest" description="Disordered" evidence="1">
    <location>
        <begin position="284"/>
        <end position="308"/>
    </location>
</feature>
<reference evidence="4 6" key="3">
    <citation type="submission" date="2020-11" db="EMBL/GenBank/DDBJ databases">
        <title>Closed and high quality bacterial genomes of the OMM12 community.</title>
        <authorList>
            <person name="Marbouty M."/>
            <person name="Lamy-Besnier Q."/>
            <person name="Debarbieux L."/>
            <person name="Koszul R."/>
        </authorList>
    </citation>
    <scope>NUCLEOTIDE SEQUENCE [LARGE SCALE GENOMIC DNA]</scope>
    <source>
        <strain evidence="4 6">KB18</strain>
    </source>
</reference>
<reference evidence="3" key="1">
    <citation type="journal article" date="2017" name="Genome Announc.">
        <title>High-Quality Whole-Genome Sequences of the Oligo-Mouse-Microbiota Bacterial Community.</title>
        <authorList>
            <person name="Garzetti D."/>
            <person name="Brugiroux S."/>
            <person name="Bunk B."/>
            <person name="Pukall R."/>
            <person name="McCoy K.D."/>
            <person name="Macpherson A.J."/>
            <person name="Stecher B."/>
        </authorList>
    </citation>
    <scope>NUCLEOTIDE SEQUENCE</scope>
    <source>
        <strain evidence="3">KB18</strain>
    </source>
</reference>
<evidence type="ECO:0000313" key="5">
    <source>
        <dbReference type="Proteomes" id="UP000196710"/>
    </source>
</evidence>
<sequence>MKKRNIPFGYQYQNGMITTHPQEVAVLNRIFSEYQKGLSLLDIANQLNDENIEYQPGVTGWNKSRIMRLIEDERYTGKDNFPAIIDKGTHQAIVEMKAHKNTQHGTDRSSEIFHIDVSVICPVCGSKMNRRHDSRFKKCQQRWICSNAECHMAIYKADSDLLDDITVLLNRVIVNPGLVQIPLVDESISVQTLKAGNEIARTLDTLDYDKNTLREKMLECVSLKYTDIDSAPYIAHRLKATLADAEPLSAFSLALFKRTVQTFRLEKDGTVSITLINNQTIRKEDEDATNDSYSAESSAENPGENQHS</sequence>
<evidence type="ECO:0000313" key="6">
    <source>
        <dbReference type="Proteomes" id="UP000596035"/>
    </source>
</evidence>
<protein>
    <submittedName>
        <fullName evidence="4">Recombinase family protein</fullName>
    </submittedName>
</protein>
<dbReference type="InterPro" id="IPR011109">
    <property type="entry name" value="DNA_bind_recombinase_dom"/>
</dbReference>
<evidence type="ECO:0000313" key="4">
    <source>
        <dbReference type="EMBL" id="QQR29859.1"/>
    </source>
</evidence>
<dbReference type="PANTHER" id="PTHR30461">
    <property type="entry name" value="DNA-INVERTASE FROM LAMBDOID PROPHAGE"/>
    <property type="match status" value="1"/>
</dbReference>
<dbReference type="Gene3D" id="3.90.1750.20">
    <property type="entry name" value="Putative Large Serine Recombinase, Chain B, Domain 2"/>
    <property type="match status" value="1"/>
</dbReference>
<gene>
    <name evidence="3" type="ORF">ADH66_07850</name>
    <name evidence="4" type="ORF">I5Q82_17890</name>
</gene>
<proteinExistence type="predicted"/>
<dbReference type="EMBL" id="CP065321">
    <property type="protein sequence ID" value="QQR29859.1"/>
    <property type="molecule type" value="Genomic_DNA"/>
</dbReference>
<dbReference type="GO" id="GO:0000150">
    <property type="term" value="F:DNA strand exchange activity"/>
    <property type="evidence" value="ECO:0007669"/>
    <property type="project" value="InterPro"/>
</dbReference>
<evidence type="ECO:0000256" key="1">
    <source>
        <dbReference type="SAM" id="MobiDB-lite"/>
    </source>
</evidence>
<feature type="compositionally biased region" description="Polar residues" evidence="1">
    <location>
        <begin position="290"/>
        <end position="308"/>
    </location>
</feature>
<feature type="domain" description="Recombinase" evidence="2">
    <location>
        <begin position="7"/>
        <end position="103"/>
    </location>
</feature>
<name>A0A1Z2XQ98_9FIRM</name>
<dbReference type="Proteomes" id="UP000196710">
    <property type="component" value="Chromosome"/>
</dbReference>
<keyword evidence="5" id="KW-1185">Reference proteome</keyword>
<reference evidence="5" key="2">
    <citation type="submission" date="2017-05" db="EMBL/GenBank/DDBJ databases">
        <title>Improved OligoMM genomes.</title>
        <authorList>
            <person name="Garzetti D."/>
        </authorList>
    </citation>
    <scope>NUCLEOTIDE SEQUENCE [LARGE SCALE GENOMIC DNA]</scope>
    <source>
        <strain evidence="5">KB18</strain>
    </source>
</reference>
<dbReference type="InterPro" id="IPR050639">
    <property type="entry name" value="SSR_resolvase"/>
</dbReference>
<dbReference type="GO" id="GO:0003677">
    <property type="term" value="F:DNA binding"/>
    <property type="evidence" value="ECO:0007669"/>
    <property type="project" value="InterPro"/>
</dbReference>
<dbReference type="Proteomes" id="UP000596035">
    <property type="component" value="Chromosome"/>
</dbReference>
<organism evidence="4 6">
    <name type="scientific">Acutalibacter muris</name>
    <dbReference type="NCBI Taxonomy" id="1796620"/>
    <lineage>
        <taxon>Bacteria</taxon>
        <taxon>Bacillati</taxon>
        <taxon>Bacillota</taxon>
        <taxon>Clostridia</taxon>
        <taxon>Eubacteriales</taxon>
        <taxon>Acutalibacteraceae</taxon>
        <taxon>Acutalibacter</taxon>
    </lineage>
</organism>
<dbReference type="PANTHER" id="PTHR30461:SF24">
    <property type="entry name" value="SITE-SPECIFIC INTEGRASE_RESOLVASE-RELATED"/>
    <property type="match status" value="1"/>
</dbReference>
<dbReference type="InterPro" id="IPR038109">
    <property type="entry name" value="DNA_bind_recomb_sf"/>
</dbReference>
<accession>A0A1Z2XQ98</accession>
<dbReference type="EMBL" id="CP021422">
    <property type="protein sequence ID" value="ASB40579.1"/>
    <property type="molecule type" value="Genomic_DNA"/>
</dbReference>
<evidence type="ECO:0000259" key="2">
    <source>
        <dbReference type="PROSITE" id="PS51737"/>
    </source>
</evidence>